<feature type="coiled-coil region" evidence="1">
    <location>
        <begin position="107"/>
        <end position="169"/>
    </location>
</feature>
<evidence type="ECO:0000313" key="3">
    <source>
        <dbReference type="EMBL" id="SMR62247.1"/>
    </source>
</evidence>
<proteinExistence type="predicted"/>
<protein>
    <submittedName>
        <fullName evidence="3">Uncharacterized protein</fullName>
    </submittedName>
</protein>
<gene>
    <name evidence="3" type="ORF">ZT1E4_G11560</name>
</gene>
<dbReference type="EMBL" id="LT854266">
    <property type="protein sequence ID" value="SMR62247.1"/>
    <property type="molecule type" value="Genomic_DNA"/>
</dbReference>
<feature type="coiled-coil region" evidence="1">
    <location>
        <begin position="254"/>
        <end position="285"/>
    </location>
</feature>
<reference evidence="4" key="1">
    <citation type="submission" date="2017-05" db="EMBL/GenBank/DDBJ databases">
        <authorList>
            <person name="Song R."/>
            <person name="Chenine A.L."/>
            <person name="Ruprecht R.M."/>
        </authorList>
    </citation>
    <scope>NUCLEOTIDE SEQUENCE [LARGE SCALE GENOMIC DNA]</scope>
</reference>
<organism evidence="3 4">
    <name type="scientific">Zymoseptoria tritici ST99CH_1E4</name>
    <dbReference type="NCBI Taxonomy" id="1276532"/>
    <lineage>
        <taxon>Eukaryota</taxon>
        <taxon>Fungi</taxon>
        <taxon>Dikarya</taxon>
        <taxon>Ascomycota</taxon>
        <taxon>Pezizomycotina</taxon>
        <taxon>Dothideomycetes</taxon>
        <taxon>Dothideomycetidae</taxon>
        <taxon>Mycosphaerellales</taxon>
        <taxon>Mycosphaerellaceae</taxon>
        <taxon>Zymoseptoria</taxon>
    </lineage>
</organism>
<evidence type="ECO:0000313" key="4">
    <source>
        <dbReference type="Proteomes" id="UP000245764"/>
    </source>
</evidence>
<sequence length="366" mass="41524">MPTDTSTPTLTPAQLEEHLHLRIQRLEVEATSYHDILCERDASIQSLQDQLQRVRDENATLRTRNATLSRDMHGLLSSSSSSSQGPAGEGSSPLLARPDADGSSRKLAVAEEIISESQQKYDELRAKYDVACEERRQSREQALKMQQEIRDLREQVSAIHEERDALRTSYDLASEGNARLKEHFPKCSERSEEQEKALWKLRDALGKKEKEIVKLQYAVDQQKATLGTKEKEIVKLQDVADQQKATLGTKEKEIVKLQDVADQQKARLEKQIQKLAIAGDELDRANSTLRQRCDMLSADNANHAKIEHAFARVQAERKQESEMAKSNISNLSSERDALTRQLRSARHALVELENLAQQLEQGKRRN</sequence>
<keyword evidence="1" id="KW-0175">Coiled coil</keyword>
<dbReference type="Proteomes" id="UP000245764">
    <property type="component" value="Chromosome 14"/>
</dbReference>
<feature type="region of interest" description="Disordered" evidence="2">
    <location>
        <begin position="62"/>
        <end position="102"/>
    </location>
</feature>
<evidence type="ECO:0000256" key="1">
    <source>
        <dbReference type="SAM" id="Coils"/>
    </source>
</evidence>
<evidence type="ECO:0000256" key="2">
    <source>
        <dbReference type="SAM" id="MobiDB-lite"/>
    </source>
</evidence>
<accession>A0A2H1H8V5</accession>
<name>A0A2H1H8V5_ZYMTR</name>
<dbReference type="AlphaFoldDB" id="A0A2H1H8V5"/>
<feature type="coiled-coil region" evidence="1">
    <location>
        <begin position="321"/>
        <end position="365"/>
    </location>
</feature>